<evidence type="ECO:0008006" key="8">
    <source>
        <dbReference type="Google" id="ProtNLM"/>
    </source>
</evidence>
<gene>
    <name evidence="7" type="ORF">Cvel_22067</name>
</gene>
<evidence type="ECO:0000313" key="7">
    <source>
        <dbReference type="EMBL" id="CEM29726.1"/>
    </source>
</evidence>
<dbReference type="InterPro" id="IPR007014">
    <property type="entry name" value="FUN14"/>
</dbReference>
<proteinExistence type="inferred from homology"/>
<name>A0A0G4GIR2_9ALVE</name>
<organism evidence="7">
    <name type="scientific">Chromera velia CCMP2878</name>
    <dbReference type="NCBI Taxonomy" id="1169474"/>
    <lineage>
        <taxon>Eukaryota</taxon>
        <taxon>Sar</taxon>
        <taxon>Alveolata</taxon>
        <taxon>Colpodellida</taxon>
        <taxon>Chromeraceae</taxon>
        <taxon>Chromera</taxon>
    </lineage>
</organism>
<evidence type="ECO:0000256" key="1">
    <source>
        <dbReference type="ARBA" id="ARBA00004370"/>
    </source>
</evidence>
<comment type="similarity">
    <text evidence="2">Belongs to the FUN14 family.</text>
</comment>
<evidence type="ECO:0000256" key="6">
    <source>
        <dbReference type="SAM" id="Phobius"/>
    </source>
</evidence>
<evidence type="ECO:0000256" key="2">
    <source>
        <dbReference type="ARBA" id="ARBA00009160"/>
    </source>
</evidence>
<comment type="subcellular location">
    <subcellularLocation>
        <location evidence="1">Membrane</location>
    </subcellularLocation>
</comment>
<dbReference type="Pfam" id="PF04930">
    <property type="entry name" value="FUN14"/>
    <property type="match status" value="1"/>
</dbReference>
<dbReference type="PhylomeDB" id="A0A0G4GIR2"/>
<keyword evidence="4 6" id="KW-1133">Transmembrane helix</keyword>
<keyword evidence="5 6" id="KW-0472">Membrane</keyword>
<feature type="transmembrane region" description="Helical" evidence="6">
    <location>
        <begin position="96"/>
        <end position="116"/>
    </location>
</feature>
<dbReference type="VEuPathDB" id="CryptoDB:Cvel_22067"/>
<protein>
    <recommendedName>
        <fullName evidence="8">EF-hand domain-containing protein</fullName>
    </recommendedName>
</protein>
<dbReference type="GO" id="GO:0016020">
    <property type="term" value="C:membrane"/>
    <property type="evidence" value="ECO:0007669"/>
    <property type="project" value="UniProtKB-SubCell"/>
</dbReference>
<dbReference type="PANTHER" id="PTHR21346:SF10">
    <property type="entry name" value="TRANSMEMBRANE PROTEIN"/>
    <property type="match status" value="1"/>
</dbReference>
<reference evidence="7" key="1">
    <citation type="submission" date="2014-11" db="EMBL/GenBank/DDBJ databases">
        <authorList>
            <person name="Otto D Thomas"/>
            <person name="Naeem Raeece"/>
        </authorList>
    </citation>
    <scope>NUCLEOTIDE SEQUENCE</scope>
</reference>
<dbReference type="AlphaFoldDB" id="A0A0G4GIR2"/>
<dbReference type="PANTHER" id="PTHR21346">
    <property type="entry name" value="FUN14 DOMAIN CONTAINING"/>
    <property type="match status" value="1"/>
</dbReference>
<dbReference type="EMBL" id="CDMZ01001251">
    <property type="protein sequence ID" value="CEM29726.1"/>
    <property type="molecule type" value="Genomic_DNA"/>
</dbReference>
<sequence length="177" mass="19355">MPDLLLTPGNQAAIMSQSNSQQPPVLPPGDVKTFAAGFAEKVQTYMKQVVNVKSLNELGDLNQQVWDNPTLGVEKVGTGMIFGFISGYTMRQALKTAALVAGVGFVSLQLLAYNGYIKIEWKKFEKEVYSKFDLDGDGDLTNKDFEIAKAKVLKVLTWGLPSATGFGLGFVMGLKRW</sequence>
<dbReference type="PROSITE" id="PS00018">
    <property type="entry name" value="EF_HAND_1"/>
    <property type="match status" value="1"/>
</dbReference>
<evidence type="ECO:0000256" key="5">
    <source>
        <dbReference type="ARBA" id="ARBA00023136"/>
    </source>
</evidence>
<keyword evidence="3 6" id="KW-0812">Transmembrane</keyword>
<feature type="transmembrane region" description="Helical" evidence="6">
    <location>
        <begin position="155"/>
        <end position="174"/>
    </location>
</feature>
<evidence type="ECO:0000256" key="4">
    <source>
        <dbReference type="ARBA" id="ARBA00022989"/>
    </source>
</evidence>
<evidence type="ECO:0000256" key="3">
    <source>
        <dbReference type="ARBA" id="ARBA00022692"/>
    </source>
</evidence>
<dbReference type="InterPro" id="IPR018247">
    <property type="entry name" value="EF_Hand_1_Ca_BS"/>
</dbReference>
<accession>A0A0G4GIR2</accession>